<dbReference type="HOGENOM" id="CLU_1601959_0_0_5"/>
<name>Q5LVZ5_RUEPO</name>
<dbReference type="AlphaFoldDB" id="Q5LVZ5"/>
<dbReference type="Gene3D" id="3.40.50.150">
    <property type="entry name" value="Vaccinia Virus protein VP39"/>
    <property type="match status" value="1"/>
</dbReference>
<organism evidence="1 2">
    <name type="scientific">Ruegeria pomeroyi (strain ATCC 700808 / DSM 15171 / DSS-3)</name>
    <name type="common">Silicibacter pomeroyi</name>
    <dbReference type="NCBI Taxonomy" id="246200"/>
    <lineage>
        <taxon>Bacteria</taxon>
        <taxon>Pseudomonadati</taxon>
        <taxon>Pseudomonadota</taxon>
        <taxon>Alphaproteobacteria</taxon>
        <taxon>Rhodobacterales</taxon>
        <taxon>Roseobacteraceae</taxon>
        <taxon>Ruegeria</taxon>
    </lineage>
</organism>
<dbReference type="InterPro" id="IPR025690">
    <property type="entry name" value="Methyltransf_put"/>
</dbReference>
<dbReference type="STRING" id="246200.SPO0549"/>
<dbReference type="Proteomes" id="UP000001023">
    <property type="component" value="Chromosome"/>
</dbReference>
<keyword evidence="2" id="KW-1185">Reference proteome</keyword>
<dbReference type="PaxDb" id="246200-SPO0549"/>
<dbReference type="Pfam" id="PF12692">
    <property type="entry name" value="Methyltransf_17"/>
    <property type="match status" value="1"/>
</dbReference>
<dbReference type="eggNOG" id="ENOG5031UNN">
    <property type="taxonomic scope" value="Bacteria"/>
</dbReference>
<gene>
    <name evidence="1" type="ordered locus">SPO0549</name>
</gene>
<protein>
    <recommendedName>
        <fullName evidence="3">S-adenosyl-L-methionine methyltransferase</fullName>
    </recommendedName>
</protein>
<sequence length="168" mass="18441">MDHARRGDRPMSRLDSMLRRLTAQRDGLNWAALQISGIPGEVLDMGLGNGRTYDHLREILPGRRIRVMDRVLQCHPSCTPPEADFLMGEAEPMLERLAAEGAPIVLAHYDFGMGIKADDVAEAARLSPLIARVMVPGGLIISGQPLVGFTPVAAPDSIPPERYLFYRA</sequence>
<dbReference type="InterPro" id="IPR029063">
    <property type="entry name" value="SAM-dependent_MTases_sf"/>
</dbReference>
<dbReference type="EMBL" id="CP000031">
    <property type="protein sequence ID" value="AAV93865.1"/>
    <property type="molecule type" value="Genomic_DNA"/>
</dbReference>
<evidence type="ECO:0000313" key="1">
    <source>
        <dbReference type="EMBL" id="AAV93865.1"/>
    </source>
</evidence>
<evidence type="ECO:0000313" key="2">
    <source>
        <dbReference type="Proteomes" id="UP000001023"/>
    </source>
</evidence>
<evidence type="ECO:0008006" key="3">
    <source>
        <dbReference type="Google" id="ProtNLM"/>
    </source>
</evidence>
<dbReference type="SUPFAM" id="SSF53335">
    <property type="entry name" value="S-adenosyl-L-methionine-dependent methyltransferases"/>
    <property type="match status" value="1"/>
</dbReference>
<proteinExistence type="predicted"/>
<reference evidence="1 2" key="2">
    <citation type="journal article" date="2014" name="Stand. Genomic Sci.">
        <title>An updated genome annotation for the model marine bacterium Ruegeria pomeroyi DSS-3.</title>
        <authorList>
            <person name="Rivers A.R."/>
            <person name="Smith C.B."/>
            <person name="Moran M.A."/>
        </authorList>
    </citation>
    <scope>GENOME REANNOTATION</scope>
    <source>
        <strain evidence="2">ATCC 700808 / DSM 15171 / DSS-3</strain>
    </source>
</reference>
<dbReference type="KEGG" id="sil:SPO0549"/>
<accession>Q5LVZ5</accession>
<reference evidence="1 2" key="1">
    <citation type="journal article" date="2004" name="Nature">
        <title>Genome sequence of Silicibacter pomeroyi reveals adaptations to the marine environment.</title>
        <authorList>
            <person name="Moran M.A."/>
            <person name="Buchan A."/>
            <person name="Gonzalez J.M."/>
            <person name="Heidelberg J.F."/>
            <person name="Whitman W.B."/>
            <person name="Kiene R.P."/>
            <person name="Henriksen J.R."/>
            <person name="King G.M."/>
            <person name="Belas R."/>
            <person name="Fuqua C."/>
            <person name="Brinkac L."/>
            <person name="Lewis M."/>
            <person name="Johri S."/>
            <person name="Weaver B."/>
            <person name="Pai G."/>
            <person name="Eisen J.A."/>
            <person name="Rahe E."/>
            <person name="Sheldon W.M."/>
            <person name="Ye W."/>
            <person name="Miller T.R."/>
            <person name="Carlton J."/>
            <person name="Rasko D.A."/>
            <person name="Paulsen I.T."/>
            <person name="Ren Q."/>
            <person name="Daugherty S.C."/>
            <person name="Deboy R.T."/>
            <person name="Dodson R.J."/>
            <person name="Durkin A.S."/>
            <person name="Madupu R."/>
            <person name="Nelson W.C."/>
            <person name="Sullivan S.A."/>
            <person name="Rosovitz M.J."/>
            <person name="Haft D.H."/>
            <person name="Selengut J."/>
            <person name="Ward N."/>
        </authorList>
    </citation>
    <scope>NUCLEOTIDE SEQUENCE [LARGE SCALE GENOMIC DNA]</scope>
    <source>
        <strain evidence="2">ATCC 700808 / DSM 15171 / DSS-3</strain>
    </source>
</reference>